<dbReference type="GO" id="GO:0003700">
    <property type="term" value="F:DNA-binding transcription factor activity"/>
    <property type="evidence" value="ECO:0007669"/>
    <property type="project" value="InterPro"/>
</dbReference>
<dbReference type="SMART" id="SM00342">
    <property type="entry name" value="HTH_ARAC"/>
    <property type="match status" value="1"/>
</dbReference>
<dbReference type="InterPro" id="IPR011256">
    <property type="entry name" value="Reg_factor_effector_dom_sf"/>
</dbReference>
<evidence type="ECO:0000313" key="6">
    <source>
        <dbReference type="Proteomes" id="UP000502005"/>
    </source>
</evidence>
<protein>
    <submittedName>
        <fullName evidence="5">MDR efflux pump AcrAB transcriptional activator RobA</fullName>
    </submittedName>
</protein>
<dbReference type="SUPFAM" id="SSF55136">
    <property type="entry name" value="Probable bacterial effector-binding domain"/>
    <property type="match status" value="1"/>
</dbReference>
<proteinExistence type="predicted"/>
<dbReference type="GO" id="GO:0043565">
    <property type="term" value="F:sequence-specific DNA binding"/>
    <property type="evidence" value="ECO:0007669"/>
    <property type="project" value="InterPro"/>
</dbReference>
<dbReference type="Gene3D" id="3.20.80.10">
    <property type="entry name" value="Regulatory factor, effector binding domain"/>
    <property type="match status" value="1"/>
</dbReference>
<feature type="domain" description="HTH araC/xylS-type" evidence="4">
    <location>
        <begin position="8"/>
        <end position="106"/>
    </location>
</feature>
<evidence type="ECO:0000256" key="1">
    <source>
        <dbReference type="ARBA" id="ARBA00023015"/>
    </source>
</evidence>
<dbReference type="InterPro" id="IPR020449">
    <property type="entry name" value="Tscrpt_reg_AraC-type_HTH"/>
</dbReference>
<organism evidence="5 6">
    <name type="scientific">Pantoea cypripedii</name>
    <name type="common">Pectobacterium cypripedii</name>
    <name type="synonym">Erwinia cypripedii</name>
    <dbReference type="NCBI Taxonomy" id="55209"/>
    <lineage>
        <taxon>Bacteria</taxon>
        <taxon>Pseudomonadati</taxon>
        <taxon>Pseudomonadota</taxon>
        <taxon>Gammaproteobacteria</taxon>
        <taxon>Enterobacterales</taxon>
        <taxon>Erwiniaceae</taxon>
        <taxon>Pantoea</taxon>
    </lineage>
</organism>
<dbReference type="RefSeq" id="WP_208719050.1">
    <property type="nucleotide sequence ID" value="NZ_CP024770.1"/>
</dbReference>
<dbReference type="InterPro" id="IPR018062">
    <property type="entry name" value="HTH_AraC-typ_CS"/>
</dbReference>
<dbReference type="SUPFAM" id="SSF46689">
    <property type="entry name" value="Homeodomain-like"/>
    <property type="match status" value="2"/>
</dbReference>
<dbReference type="AlphaFoldDB" id="A0A6B9GCA4"/>
<dbReference type="InterPro" id="IPR010499">
    <property type="entry name" value="AraC_E-bd"/>
</dbReference>
<evidence type="ECO:0000256" key="3">
    <source>
        <dbReference type="ARBA" id="ARBA00023163"/>
    </source>
</evidence>
<keyword evidence="5" id="KW-0614">Plasmid</keyword>
<sequence length="304" mass="35623">MRQYKIIDSLLVWIEDNLTQPLSIDHVAEKSGYSKWHLQRMFKQVTGENVGSYVRSRQLSKSAIALRLTSRSILDISDMYQFDSQQSFTRAFKNQFGETPARYRRAEDWDAQGIKPPIVLEDEKLPPASFVELEEFRIYAVTGKYHSTLDTYSHSRRLIREKLWQEIIDRNRTLPGVIYGVDKVMPGLSSYDEQILFYGIGMLREDMDASFDKYDEIVVEKGLYVQFGYYGKCSEFQDFILKLYHTSLPTLGLIRRRGMDVERYYTDQHRKSSELPDMIFCDYLIPVRQHDQQTQATPAMPVIT</sequence>
<accession>A0A6B9GCA4</accession>
<dbReference type="PROSITE" id="PS00041">
    <property type="entry name" value="HTH_ARAC_FAMILY_1"/>
    <property type="match status" value="1"/>
</dbReference>
<keyword evidence="1" id="KW-0805">Transcription regulation</keyword>
<reference evidence="5 6" key="1">
    <citation type="submission" date="2017-11" db="EMBL/GenBank/DDBJ databases">
        <title>Genome sequence of Pantoea cypripedii NE1.</title>
        <authorList>
            <person name="Nascimento F.X."/>
        </authorList>
    </citation>
    <scope>NUCLEOTIDE SEQUENCE [LARGE SCALE GENOMIC DNA]</scope>
    <source>
        <strain evidence="5 6">NE1</strain>
        <plasmid evidence="6">pne1b</plasmid>
    </source>
</reference>
<dbReference type="PRINTS" id="PR00032">
    <property type="entry name" value="HTHARAC"/>
</dbReference>
<dbReference type="Pfam" id="PF06445">
    <property type="entry name" value="GyrI-like"/>
    <property type="match status" value="1"/>
</dbReference>
<dbReference type="Gene3D" id="1.10.10.60">
    <property type="entry name" value="Homeodomain-like"/>
    <property type="match status" value="2"/>
</dbReference>
<dbReference type="InterPro" id="IPR029442">
    <property type="entry name" value="GyrI-like"/>
</dbReference>
<keyword evidence="2" id="KW-0238">DNA-binding</keyword>
<dbReference type="PROSITE" id="PS01124">
    <property type="entry name" value="HTH_ARAC_FAMILY_2"/>
    <property type="match status" value="1"/>
</dbReference>
<dbReference type="SMART" id="SM00871">
    <property type="entry name" value="AraC_E_bind"/>
    <property type="match status" value="1"/>
</dbReference>
<dbReference type="EMBL" id="CP024770">
    <property type="protein sequence ID" value="QGY33020.1"/>
    <property type="molecule type" value="Genomic_DNA"/>
</dbReference>
<dbReference type="InterPro" id="IPR050959">
    <property type="entry name" value="MarA-like"/>
</dbReference>
<dbReference type="PANTHER" id="PTHR47504:SF5">
    <property type="entry name" value="RIGHT ORIGIN-BINDING PROTEIN"/>
    <property type="match status" value="1"/>
</dbReference>
<dbReference type="PANTHER" id="PTHR47504">
    <property type="entry name" value="RIGHT ORIGIN-BINDING PROTEIN"/>
    <property type="match status" value="1"/>
</dbReference>
<dbReference type="Proteomes" id="UP000502005">
    <property type="component" value="Plasmid pNE1B"/>
</dbReference>
<evidence type="ECO:0000259" key="4">
    <source>
        <dbReference type="PROSITE" id="PS01124"/>
    </source>
</evidence>
<dbReference type="Pfam" id="PF12833">
    <property type="entry name" value="HTH_18"/>
    <property type="match status" value="1"/>
</dbReference>
<dbReference type="InterPro" id="IPR018060">
    <property type="entry name" value="HTH_AraC"/>
</dbReference>
<evidence type="ECO:0000313" key="5">
    <source>
        <dbReference type="EMBL" id="QGY33020.1"/>
    </source>
</evidence>
<evidence type="ECO:0000256" key="2">
    <source>
        <dbReference type="ARBA" id="ARBA00023125"/>
    </source>
</evidence>
<name>A0A6B9GCA4_PANCY</name>
<geneLocation type="plasmid" evidence="6">
    <name>pne1b</name>
</geneLocation>
<gene>
    <name evidence="5" type="ORF">CUN67_29260</name>
</gene>
<keyword evidence="3" id="KW-0804">Transcription</keyword>
<dbReference type="InterPro" id="IPR009057">
    <property type="entry name" value="Homeodomain-like_sf"/>
</dbReference>